<name>A0A9P8PEV3_9ASCO</name>
<feature type="compositionally biased region" description="Polar residues" evidence="5">
    <location>
        <begin position="184"/>
        <end position="199"/>
    </location>
</feature>
<evidence type="ECO:0000256" key="1">
    <source>
        <dbReference type="ARBA" id="ARBA00004141"/>
    </source>
</evidence>
<dbReference type="PANTHER" id="PTHR11040:SF210">
    <property type="entry name" value="ZINC-REGULATED TRANSPORTER 3"/>
    <property type="match status" value="1"/>
</dbReference>
<evidence type="ECO:0000313" key="8">
    <source>
        <dbReference type="Proteomes" id="UP000769528"/>
    </source>
</evidence>
<dbReference type="GO" id="GO:0005385">
    <property type="term" value="F:zinc ion transmembrane transporter activity"/>
    <property type="evidence" value="ECO:0007669"/>
    <property type="project" value="TreeGrafter"/>
</dbReference>
<feature type="transmembrane region" description="Helical" evidence="6">
    <location>
        <begin position="50"/>
        <end position="68"/>
    </location>
</feature>
<feature type="transmembrane region" description="Helical" evidence="6">
    <location>
        <begin position="459"/>
        <end position="479"/>
    </location>
</feature>
<comment type="subcellular location">
    <subcellularLocation>
        <location evidence="1">Membrane</location>
        <topology evidence="1">Multi-pass membrane protein</topology>
    </subcellularLocation>
</comment>
<dbReference type="GO" id="GO:0016020">
    <property type="term" value="C:membrane"/>
    <property type="evidence" value="ECO:0007669"/>
    <property type="project" value="UniProtKB-SubCell"/>
</dbReference>
<dbReference type="EMBL" id="JAEUBF010001309">
    <property type="protein sequence ID" value="KAH3670270.1"/>
    <property type="molecule type" value="Genomic_DNA"/>
</dbReference>
<evidence type="ECO:0000256" key="4">
    <source>
        <dbReference type="ARBA" id="ARBA00023136"/>
    </source>
</evidence>
<dbReference type="Proteomes" id="UP000769528">
    <property type="component" value="Unassembled WGS sequence"/>
</dbReference>
<feature type="region of interest" description="Disordered" evidence="5">
    <location>
        <begin position="127"/>
        <end position="199"/>
    </location>
</feature>
<evidence type="ECO:0000256" key="2">
    <source>
        <dbReference type="ARBA" id="ARBA00022692"/>
    </source>
</evidence>
<evidence type="ECO:0000256" key="6">
    <source>
        <dbReference type="SAM" id="Phobius"/>
    </source>
</evidence>
<evidence type="ECO:0000313" key="7">
    <source>
        <dbReference type="EMBL" id="KAH3670270.1"/>
    </source>
</evidence>
<evidence type="ECO:0008006" key="9">
    <source>
        <dbReference type="Google" id="ProtNLM"/>
    </source>
</evidence>
<accession>A0A9P8PEV3</accession>
<feature type="transmembrane region" description="Helical" evidence="6">
    <location>
        <begin position="390"/>
        <end position="413"/>
    </location>
</feature>
<dbReference type="InterPro" id="IPR003689">
    <property type="entry name" value="ZIP"/>
</dbReference>
<keyword evidence="3 6" id="KW-1133">Transmembrane helix</keyword>
<dbReference type="AlphaFoldDB" id="A0A9P8PEV3"/>
<organism evidence="7 8">
    <name type="scientific">Wickerhamomyces mucosus</name>
    <dbReference type="NCBI Taxonomy" id="1378264"/>
    <lineage>
        <taxon>Eukaryota</taxon>
        <taxon>Fungi</taxon>
        <taxon>Dikarya</taxon>
        <taxon>Ascomycota</taxon>
        <taxon>Saccharomycotina</taxon>
        <taxon>Saccharomycetes</taxon>
        <taxon>Phaffomycetales</taxon>
        <taxon>Wickerhamomycetaceae</taxon>
        <taxon>Wickerhamomyces</taxon>
    </lineage>
</organism>
<reference evidence="7" key="2">
    <citation type="submission" date="2021-01" db="EMBL/GenBank/DDBJ databases">
        <authorList>
            <person name="Schikora-Tamarit M.A."/>
        </authorList>
    </citation>
    <scope>NUCLEOTIDE SEQUENCE</scope>
    <source>
        <strain evidence="7">CBS6341</strain>
    </source>
</reference>
<dbReference type="PANTHER" id="PTHR11040">
    <property type="entry name" value="ZINC/IRON TRANSPORTER"/>
    <property type="match status" value="1"/>
</dbReference>
<reference evidence="7" key="1">
    <citation type="journal article" date="2021" name="Open Biol.">
        <title>Shared evolutionary footprints suggest mitochondrial oxidative damage underlies multiple complex I losses in fungi.</title>
        <authorList>
            <person name="Schikora-Tamarit M.A."/>
            <person name="Marcet-Houben M."/>
            <person name="Nosek J."/>
            <person name="Gabaldon T."/>
        </authorList>
    </citation>
    <scope>NUCLEOTIDE SEQUENCE</scope>
    <source>
        <strain evidence="7">CBS6341</strain>
    </source>
</reference>
<feature type="transmembrane region" description="Helical" evidence="6">
    <location>
        <begin position="361"/>
        <end position="384"/>
    </location>
</feature>
<evidence type="ECO:0000256" key="5">
    <source>
        <dbReference type="SAM" id="MobiDB-lite"/>
    </source>
</evidence>
<comment type="caution">
    <text evidence="7">The sequence shown here is derived from an EMBL/GenBank/DDBJ whole genome shotgun (WGS) entry which is preliminary data.</text>
</comment>
<feature type="transmembrane region" description="Helical" evidence="6">
    <location>
        <begin position="12"/>
        <end position="29"/>
    </location>
</feature>
<feature type="compositionally biased region" description="Basic and acidic residues" evidence="5">
    <location>
        <begin position="170"/>
        <end position="180"/>
    </location>
</feature>
<dbReference type="OrthoDB" id="262547at2759"/>
<keyword evidence="4 6" id="KW-0472">Membrane</keyword>
<keyword evidence="2 6" id="KW-0812">Transmembrane</keyword>
<gene>
    <name evidence="7" type="ORF">WICMUC_004923</name>
</gene>
<feature type="compositionally biased region" description="Basic and acidic residues" evidence="5">
    <location>
        <begin position="139"/>
        <end position="152"/>
    </location>
</feature>
<dbReference type="Pfam" id="PF02535">
    <property type="entry name" value="Zip"/>
    <property type="match status" value="1"/>
</dbReference>
<evidence type="ECO:0000256" key="3">
    <source>
        <dbReference type="ARBA" id="ARBA00022989"/>
    </source>
</evidence>
<feature type="compositionally biased region" description="Low complexity" evidence="5">
    <location>
        <begin position="159"/>
        <end position="169"/>
    </location>
</feature>
<keyword evidence="8" id="KW-1185">Reference proteome</keyword>
<proteinExistence type="predicted"/>
<protein>
    <recommendedName>
        <fullName evidence="9">Zinc/iron permease</fullName>
    </recommendedName>
</protein>
<sequence>MIQLPSSQGWILTFLSSLMCIFGSFIIFSDDIVRIFNKNSRFNLKSNEKFLIFGFSFSSGSLLFTSLYKLLPKSFGYFKEVDKNLPNTFVLIYFIIGLIICGVLNKIIHYFTSESIVHCSHDGHDGHDGHNGHSNGYDNDAHNNFHSHDSHNHSHSHINENSSSSTGSDIEPHSHSKYDEESMIETSPLVSNEITSSTNPYESIKRKKSTLEIVIDKFSSHNKPCTGIDDECNGESSVCIIPEQLRQKLPYDIQNLEAYRYLKLNAPDGSLVAYTSEDDKNPVILNQVTLPAVSNVTIKNEPDLNLHSSHKDDHHHQITTPISKLFSIGLQTCLALTLHKLPEGFITYATSKADPKLGITIFVSLALHNIVEGFTMALPLYLALNSKFKAFLITFFLGGLSQPIGALVAHLILRDEKLDEQQSSYIFGILIAITSGFLTIISLQLFTSSIGFGGSPNVVIIWCLLGMIIILSSGSLIELGSF</sequence>
<feature type="transmembrane region" description="Helical" evidence="6">
    <location>
        <begin position="88"/>
        <end position="108"/>
    </location>
</feature>
<feature type="transmembrane region" description="Helical" evidence="6">
    <location>
        <begin position="425"/>
        <end position="447"/>
    </location>
</feature>